<keyword evidence="13" id="KW-0830">Ubiquinone</keyword>
<dbReference type="GO" id="GO:0006120">
    <property type="term" value="P:mitochondrial electron transport, NADH to ubiquinone"/>
    <property type="evidence" value="ECO:0007669"/>
    <property type="project" value="TreeGrafter"/>
</dbReference>
<evidence type="ECO:0000256" key="5">
    <source>
        <dbReference type="ARBA" id="ARBA00022448"/>
    </source>
</evidence>
<evidence type="ECO:0000256" key="6">
    <source>
        <dbReference type="ARBA" id="ARBA00022660"/>
    </source>
</evidence>
<feature type="transmembrane region" description="Helical" evidence="18">
    <location>
        <begin position="55"/>
        <end position="76"/>
    </location>
</feature>
<sequence length="308" mass="35467">MISYYWVMLLSVMIGCSVTNWFVVVFMMELLLFTVLFMSYEYKLLGQINSCVKYFLVQSVSSLLLLLGGIFCMYLYTMHFFPQSLFLWGLFLKLGVFPLHFWVIPVNKTLTYTLIGVIGSPLKILPLMMMFQYYHFYFSKYSFSSSWFLMLGVMSMVIGMMIGFLAVSLRIMLGASSIAHTGWFLFSIPGYVMVEYFLLYSAGLFLVISSMNFLRSPLSCLSLLCLSGLPPFSVFTGKLMVVYSYMASTNSLVFMILALLTSALSLFYYMKFSLTIYMFPNNVWSLNLSQSSLFLCNFAASCFWFMFF</sequence>
<evidence type="ECO:0000313" key="20">
    <source>
        <dbReference type="EMBL" id="AFK27949.1"/>
    </source>
</evidence>
<dbReference type="Pfam" id="PF00361">
    <property type="entry name" value="Proton_antipo_M"/>
    <property type="match status" value="1"/>
</dbReference>
<evidence type="ECO:0000259" key="19">
    <source>
        <dbReference type="Pfam" id="PF00361"/>
    </source>
</evidence>
<keyword evidence="9" id="KW-1278">Translocase</keyword>
<dbReference type="PANTHER" id="PTHR46552:SF1">
    <property type="entry name" value="NADH-UBIQUINONE OXIDOREDUCTASE CHAIN 2"/>
    <property type="match status" value="1"/>
</dbReference>
<gene>
    <name evidence="20" type="primary">ND2</name>
</gene>
<evidence type="ECO:0000256" key="3">
    <source>
        <dbReference type="ARBA" id="ARBA00012944"/>
    </source>
</evidence>
<evidence type="ECO:0000256" key="9">
    <source>
        <dbReference type="ARBA" id="ARBA00022967"/>
    </source>
</evidence>
<feature type="domain" description="NADH:quinone oxidoreductase/Mrp antiporter transmembrane" evidence="19">
    <location>
        <begin position="20"/>
        <end position="212"/>
    </location>
</feature>
<evidence type="ECO:0000256" key="1">
    <source>
        <dbReference type="ARBA" id="ARBA00004448"/>
    </source>
</evidence>
<evidence type="ECO:0000256" key="10">
    <source>
        <dbReference type="ARBA" id="ARBA00022982"/>
    </source>
</evidence>
<evidence type="ECO:0000256" key="14">
    <source>
        <dbReference type="ARBA" id="ARBA00023128"/>
    </source>
</evidence>
<dbReference type="InterPro" id="IPR050175">
    <property type="entry name" value="Complex_I_Subunit_2"/>
</dbReference>
<evidence type="ECO:0000256" key="2">
    <source>
        <dbReference type="ARBA" id="ARBA00007012"/>
    </source>
</evidence>
<protein>
    <recommendedName>
        <fullName evidence="4">NADH-ubiquinone oxidoreductase chain 2</fullName>
        <ecNumber evidence="3">7.1.1.2</ecNumber>
    </recommendedName>
    <alternativeName>
        <fullName evidence="16">NADH dehydrogenase subunit 2</fullName>
    </alternativeName>
</protein>
<geneLocation type="mitochondrion" evidence="20"/>
<keyword evidence="8" id="KW-0999">Mitochondrion inner membrane</keyword>
<evidence type="ECO:0000256" key="17">
    <source>
        <dbReference type="ARBA" id="ARBA00049551"/>
    </source>
</evidence>
<keyword evidence="11 18" id="KW-1133">Transmembrane helix</keyword>
<keyword evidence="10" id="KW-0249">Electron transport</keyword>
<feature type="transmembrane region" description="Helical" evidence="18">
    <location>
        <begin position="183"/>
        <end position="208"/>
    </location>
</feature>
<evidence type="ECO:0000256" key="16">
    <source>
        <dbReference type="ARBA" id="ARBA00031028"/>
    </source>
</evidence>
<comment type="subcellular location">
    <subcellularLocation>
        <location evidence="1">Mitochondrion inner membrane</location>
        <topology evidence="1">Multi-pass membrane protein</topology>
    </subcellularLocation>
</comment>
<feature type="transmembrane region" description="Helical" evidence="18">
    <location>
        <begin position="282"/>
        <end position="307"/>
    </location>
</feature>
<accession>S4SA77</accession>
<keyword evidence="6" id="KW-0679">Respiratory chain</keyword>
<dbReference type="GO" id="GO:0008137">
    <property type="term" value="F:NADH dehydrogenase (ubiquinone) activity"/>
    <property type="evidence" value="ECO:0007669"/>
    <property type="project" value="UniProtKB-EC"/>
</dbReference>
<keyword evidence="14 20" id="KW-0496">Mitochondrion</keyword>
<evidence type="ECO:0000256" key="15">
    <source>
        <dbReference type="ARBA" id="ARBA00023136"/>
    </source>
</evidence>
<dbReference type="InterPro" id="IPR001750">
    <property type="entry name" value="ND/Mrp_TM"/>
</dbReference>
<keyword evidence="5" id="KW-0813">Transport</keyword>
<evidence type="ECO:0000256" key="12">
    <source>
        <dbReference type="ARBA" id="ARBA00023027"/>
    </source>
</evidence>
<feature type="transmembrane region" description="Helical" evidence="18">
    <location>
        <begin position="252"/>
        <end position="270"/>
    </location>
</feature>
<comment type="catalytic activity">
    <reaction evidence="17">
        <text>a ubiquinone + NADH + 5 H(+)(in) = a ubiquinol + NAD(+) + 4 H(+)(out)</text>
        <dbReference type="Rhea" id="RHEA:29091"/>
        <dbReference type="Rhea" id="RHEA-COMP:9565"/>
        <dbReference type="Rhea" id="RHEA-COMP:9566"/>
        <dbReference type="ChEBI" id="CHEBI:15378"/>
        <dbReference type="ChEBI" id="CHEBI:16389"/>
        <dbReference type="ChEBI" id="CHEBI:17976"/>
        <dbReference type="ChEBI" id="CHEBI:57540"/>
        <dbReference type="ChEBI" id="CHEBI:57945"/>
        <dbReference type="EC" id="7.1.1.2"/>
    </reaction>
</comment>
<organism evidence="20">
    <name type="scientific">Cornu aspersum</name>
    <name type="common">Brown garden snail</name>
    <name type="synonym">Helix aspersa</name>
    <dbReference type="NCBI Taxonomy" id="6535"/>
    <lineage>
        <taxon>Eukaryota</taxon>
        <taxon>Metazoa</taxon>
        <taxon>Spiralia</taxon>
        <taxon>Lophotrochozoa</taxon>
        <taxon>Mollusca</taxon>
        <taxon>Gastropoda</taxon>
        <taxon>Heterobranchia</taxon>
        <taxon>Euthyneura</taxon>
        <taxon>Panpulmonata</taxon>
        <taxon>Eupulmonata</taxon>
        <taxon>Stylommatophora</taxon>
        <taxon>Helicina</taxon>
        <taxon>Helicoidea</taxon>
        <taxon>Helicidae</taxon>
        <taxon>Cornu</taxon>
        <taxon>Cornu</taxon>
    </lineage>
</organism>
<evidence type="ECO:0000256" key="11">
    <source>
        <dbReference type="ARBA" id="ARBA00022989"/>
    </source>
</evidence>
<feature type="transmembrane region" description="Helical" evidence="18">
    <location>
        <begin position="146"/>
        <end position="171"/>
    </location>
</feature>
<keyword evidence="7 18" id="KW-0812">Transmembrane</keyword>
<evidence type="ECO:0000256" key="8">
    <source>
        <dbReference type="ARBA" id="ARBA00022792"/>
    </source>
</evidence>
<keyword evidence="15 18" id="KW-0472">Membrane</keyword>
<reference evidence="20" key="1">
    <citation type="journal article" date="2013" name="PLoS ONE">
        <title>The Complete Mitochondrial Genome of the Land Snail Cornu aspersum (Helicidae: Mollusca): Intra-Specific Divergence of Protein-Coding Genes and Phylogenetic Considerations within Euthyneura.</title>
        <authorList>
            <person name="Gaitan-Espitia J.D."/>
            <person name="Nespolo R.F."/>
            <person name="Opazo J.C."/>
        </authorList>
    </citation>
    <scope>NUCLEOTIDE SEQUENCE</scope>
    <source>
        <tissue evidence="20">Hepatopancreas</tissue>
    </source>
</reference>
<evidence type="ECO:0000256" key="7">
    <source>
        <dbReference type="ARBA" id="ARBA00022692"/>
    </source>
</evidence>
<dbReference type="PANTHER" id="PTHR46552">
    <property type="entry name" value="NADH-UBIQUINONE OXIDOREDUCTASE CHAIN 2"/>
    <property type="match status" value="1"/>
</dbReference>
<proteinExistence type="inferred from homology"/>
<dbReference type="EC" id="7.1.1.2" evidence="3"/>
<dbReference type="AlphaFoldDB" id="S4SA77"/>
<keyword evidence="12" id="KW-0520">NAD</keyword>
<feature type="transmembrane region" description="Helical" evidence="18">
    <location>
        <begin position="220"/>
        <end position="246"/>
    </location>
</feature>
<dbReference type="EMBL" id="JQ417194">
    <property type="protein sequence ID" value="AFK27949.1"/>
    <property type="molecule type" value="Genomic_DNA"/>
</dbReference>
<evidence type="ECO:0000256" key="4">
    <source>
        <dbReference type="ARBA" id="ARBA00021008"/>
    </source>
</evidence>
<feature type="transmembrane region" description="Helical" evidence="18">
    <location>
        <begin position="7"/>
        <end position="35"/>
    </location>
</feature>
<feature type="transmembrane region" description="Helical" evidence="18">
    <location>
        <begin position="110"/>
        <end position="134"/>
    </location>
</feature>
<evidence type="ECO:0000256" key="18">
    <source>
        <dbReference type="SAM" id="Phobius"/>
    </source>
</evidence>
<feature type="transmembrane region" description="Helical" evidence="18">
    <location>
        <begin position="85"/>
        <end position="104"/>
    </location>
</feature>
<name>S4SA77_CORAP</name>
<dbReference type="GO" id="GO:0005743">
    <property type="term" value="C:mitochondrial inner membrane"/>
    <property type="evidence" value="ECO:0007669"/>
    <property type="project" value="UniProtKB-SubCell"/>
</dbReference>
<evidence type="ECO:0000256" key="13">
    <source>
        <dbReference type="ARBA" id="ARBA00023075"/>
    </source>
</evidence>
<comment type="similarity">
    <text evidence="2">Belongs to the complex I subunit 2 family.</text>
</comment>